<dbReference type="Gene3D" id="3.30.360.10">
    <property type="entry name" value="Dihydrodipicolinate Reductase, domain 2"/>
    <property type="match status" value="1"/>
</dbReference>
<comment type="caution">
    <text evidence="4">The sequence shown here is derived from an EMBL/GenBank/DDBJ whole genome shotgun (WGS) entry which is preliminary data.</text>
</comment>
<feature type="domain" description="GFO/IDH/MocA-like oxidoreductase" evidence="3">
    <location>
        <begin position="139"/>
        <end position="269"/>
    </location>
</feature>
<dbReference type="InterPro" id="IPR000683">
    <property type="entry name" value="Gfo/Idh/MocA-like_OxRdtase_N"/>
</dbReference>
<evidence type="ECO:0000313" key="4">
    <source>
        <dbReference type="EMBL" id="MDQ0643605.1"/>
    </source>
</evidence>
<keyword evidence="4" id="KW-0560">Oxidoreductase</keyword>
<dbReference type="InterPro" id="IPR036291">
    <property type="entry name" value="NAD(P)-bd_dom_sf"/>
</dbReference>
<proteinExistence type="predicted"/>
<dbReference type="EC" id="1.1.1.292" evidence="4"/>
<dbReference type="Pfam" id="PF01408">
    <property type="entry name" value="GFO_IDH_MocA"/>
    <property type="match status" value="1"/>
</dbReference>
<dbReference type="InterPro" id="IPR051450">
    <property type="entry name" value="Gfo/Idh/MocA_Oxidoreductases"/>
</dbReference>
<gene>
    <name evidence="4" type="ORF">QFZ46_001765</name>
</gene>
<evidence type="ECO:0000256" key="1">
    <source>
        <dbReference type="ARBA" id="ARBA00023027"/>
    </source>
</evidence>
<dbReference type="Pfam" id="PF22725">
    <property type="entry name" value="GFO_IDH_MocA_C3"/>
    <property type="match status" value="1"/>
</dbReference>
<dbReference type="GO" id="GO:0033712">
    <property type="term" value="F:1,5-anhydro-D-fructose reductase (1,5-anhydro-D-mannitol-forming) activity"/>
    <property type="evidence" value="ECO:0007669"/>
    <property type="project" value="UniProtKB-EC"/>
</dbReference>
<dbReference type="RefSeq" id="WP_307360509.1">
    <property type="nucleotide sequence ID" value="NZ_JAUSXK010000001.1"/>
</dbReference>
<keyword evidence="1" id="KW-0520">NAD</keyword>
<evidence type="ECO:0000259" key="2">
    <source>
        <dbReference type="Pfam" id="PF01408"/>
    </source>
</evidence>
<reference evidence="4 5" key="1">
    <citation type="submission" date="2023-07" db="EMBL/GenBank/DDBJ databases">
        <title>Comparative genomics of wheat-associated soil bacteria to identify genetic determinants of phenazine resistance.</title>
        <authorList>
            <person name="Mouncey N."/>
        </authorList>
    </citation>
    <scope>NUCLEOTIDE SEQUENCE [LARGE SCALE GENOMIC DNA]</scope>
    <source>
        <strain evidence="4 5">W2I7</strain>
    </source>
</reference>
<dbReference type="Proteomes" id="UP001239085">
    <property type="component" value="Unassembled WGS sequence"/>
</dbReference>
<sequence>MTTAHPIKIAIASFAHMHAAGYARTLLGMPGVSLLASDPDGATAPDDAPRGADLAAQIGVPYVDDYDDLFAWGPDAVIVTTENARHRAIVERAAAEGVHVLCEKPIATEIADAEAMIAACAAAGVILMIAYPVRFASQFTALRQHLDAGALGEPFAIVGTNNGKIPTDSRQWFTDPALSGGGAMVDHVVHCADLIDALTGGMRARTVYAAANGILHSEKNVAAETGGLVTITYESGLIATIDCSWSQPDAASTWGGLTLKVTGTNGSVEIEPFAEHIGGVGVDGDIRIGYGADIDALLIDEFLEAVRRSGAAVPGRAPLAPQPDGAVGMRTLEIVDAARRSARAGSPVAV</sequence>
<accession>A0ABU0P8F6</accession>
<protein>
    <submittedName>
        <fullName evidence="4">1,5-anhydro-D-fructose reductase (1,5-anhydro-D-mannitol-forming)</fullName>
        <ecNumber evidence="4">1.1.1.292</ecNumber>
    </submittedName>
</protein>
<dbReference type="InterPro" id="IPR055170">
    <property type="entry name" value="GFO_IDH_MocA-like_dom"/>
</dbReference>
<dbReference type="EMBL" id="JAUSXK010000001">
    <property type="protein sequence ID" value="MDQ0643605.1"/>
    <property type="molecule type" value="Genomic_DNA"/>
</dbReference>
<organism evidence="4 5">
    <name type="scientific">Microbacterium murale</name>
    <dbReference type="NCBI Taxonomy" id="1081040"/>
    <lineage>
        <taxon>Bacteria</taxon>
        <taxon>Bacillati</taxon>
        <taxon>Actinomycetota</taxon>
        <taxon>Actinomycetes</taxon>
        <taxon>Micrococcales</taxon>
        <taxon>Microbacteriaceae</taxon>
        <taxon>Microbacterium</taxon>
    </lineage>
</organism>
<dbReference type="SUPFAM" id="SSF51735">
    <property type="entry name" value="NAD(P)-binding Rossmann-fold domains"/>
    <property type="match status" value="1"/>
</dbReference>
<evidence type="ECO:0000259" key="3">
    <source>
        <dbReference type="Pfam" id="PF22725"/>
    </source>
</evidence>
<dbReference type="PANTHER" id="PTHR43377:SF1">
    <property type="entry name" value="BILIVERDIN REDUCTASE A"/>
    <property type="match status" value="1"/>
</dbReference>
<name>A0ABU0P8F6_9MICO</name>
<feature type="domain" description="Gfo/Idh/MocA-like oxidoreductase N-terminal" evidence="2">
    <location>
        <begin position="47"/>
        <end position="131"/>
    </location>
</feature>
<dbReference type="PANTHER" id="PTHR43377">
    <property type="entry name" value="BILIVERDIN REDUCTASE A"/>
    <property type="match status" value="1"/>
</dbReference>
<dbReference type="Gene3D" id="3.40.50.720">
    <property type="entry name" value="NAD(P)-binding Rossmann-like Domain"/>
    <property type="match status" value="1"/>
</dbReference>
<evidence type="ECO:0000313" key="5">
    <source>
        <dbReference type="Proteomes" id="UP001239085"/>
    </source>
</evidence>
<dbReference type="SUPFAM" id="SSF55347">
    <property type="entry name" value="Glyceraldehyde-3-phosphate dehydrogenase-like, C-terminal domain"/>
    <property type="match status" value="1"/>
</dbReference>
<keyword evidence="5" id="KW-1185">Reference proteome</keyword>